<feature type="domain" description="Carboxyltransferase" evidence="4">
    <location>
        <begin position="25"/>
        <end position="285"/>
    </location>
</feature>
<dbReference type="SMART" id="SM00797">
    <property type="entry name" value="AHS2"/>
    <property type="match status" value="1"/>
</dbReference>
<dbReference type="GO" id="GO:0016787">
    <property type="term" value="F:hydrolase activity"/>
    <property type="evidence" value="ECO:0007669"/>
    <property type="project" value="UniProtKB-KW"/>
</dbReference>
<dbReference type="PANTHER" id="PTHR43309">
    <property type="entry name" value="5-OXOPROLINASE SUBUNIT C"/>
    <property type="match status" value="1"/>
</dbReference>
<dbReference type="InterPro" id="IPR003778">
    <property type="entry name" value="CT_A_B"/>
</dbReference>
<name>A0A4Q0PAM0_9FLAO</name>
<dbReference type="Gene3D" id="2.40.100.10">
    <property type="entry name" value="Cyclophilin-like"/>
    <property type="match status" value="1"/>
</dbReference>
<sequence length="288" mass="31913">MSNIHIIQPGFFSTIQDLGRNQFTHFGVPVSGAMDSFSATQANLLLNNDRNDAVLEITMTGPILQFESETQICICGAEFEMLLDDKAIVNGKAYVVSRNSKLVFKSIKKGFRAYLAVQNGFKIPVVLGSRSQYQGITEQTRLQKGDVLNIETVSTTSGNAGARIKIENEQLWETEIPVFKGPEFVKLSLEQQNLILNTKFSLMPEGNRMAIPLREPFSNELQGIITGPVLPGTVQLTPSGSLIVLMRDCQVTGGYPRILQILEKGLCKIAQKKPGEFITFKMVEYDPH</sequence>
<evidence type="ECO:0000259" key="4">
    <source>
        <dbReference type="SMART" id="SM00797"/>
    </source>
</evidence>
<reference evidence="5 6" key="1">
    <citation type="submission" date="2018-07" db="EMBL/GenBank/DDBJ databases">
        <title>Leeuwenhoekiella genomics.</title>
        <authorList>
            <person name="Tahon G."/>
            <person name="Willems A."/>
        </authorList>
    </citation>
    <scope>NUCLEOTIDE SEQUENCE [LARGE SCALE GENOMIC DNA]</scope>
    <source>
        <strain evidence="5 6">LMG 22550</strain>
    </source>
</reference>
<accession>A0A4Q0PAM0</accession>
<organism evidence="5 6">
    <name type="scientific">Leeuwenhoekiella aequorea</name>
    <dbReference type="NCBI Taxonomy" id="283736"/>
    <lineage>
        <taxon>Bacteria</taxon>
        <taxon>Pseudomonadati</taxon>
        <taxon>Bacteroidota</taxon>
        <taxon>Flavobacteriia</taxon>
        <taxon>Flavobacteriales</taxon>
        <taxon>Flavobacteriaceae</taxon>
        <taxon>Leeuwenhoekiella</taxon>
    </lineage>
</organism>
<protein>
    <submittedName>
        <fullName evidence="5">Biotin-dependent carboxylase-like uncharacterized protein</fullName>
    </submittedName>
</protein>
<evidence type="ECO:0000313" key="6">
    <source>
        <dbReference type="Proteomes" id="UP000289238"/>
    </source>
</evidence>
<dbReference type="Pfam" id="PF02626">
    <property type="entry name" value="CT_A_B"/>
    <property type="match status" value="1"/>
</dbReference>
<dbReference type="RefSeq" id="WP_128756874.1">
    <property type="nucleotide sequence ID" value="NZ_QOVM01000002.1"/>
</dbReference>
<keyword evidence="1" id="KW-0547">Nucleotide-binding</keyword>
<gene>
    <name evidence="5" type="ORF">DSM00_949</name>
</gene>
<keyword evidence="3" id="KW-0067">ATP-binding</keyword>
<keyword evidence="2" id="KW-0378">Hydrolase</keyword>
<dbReference type="PANTHER" id="PTHR43309:SF5">
    <property type="entry name" value="5-OXOPROLINASE SUBUNIT C"/>
    <property type="match status" value="1"/>
</dbReference>
<dbReference type="InterPro" id="IPR052708">
    <property type="entry name" value="PxpC"/>
</dbReference>
<evidence type="ECO:0000256" key="2">
    <source>
        <dbReference type="ARBA" id="ARBA00022801"/>
    </source>
</evidence>
<evidence type="ECO:0000313" key="5">
    <source>
        <dbReference type="EMBL" id="RXG23336.1"/>
    </source>
</evidence>
<evidence type="ECO:0000256" key="1">
    <source>
        <dbReference type="ARBA" id="ARBA00022741"/>
    </source>
</evidence>
<dbReference type="GO" id="GO:0005524">
    <property type="term" value="F:ATP binding"/>
    <property type="evidence" value="ECO:0007669"/>
    <property type="project" value="UniProtKB-KW"/>
</dbReference>
<evidence type="ECO:0000256" key="3">
    <source>
        <dbReference type="ARBA" id="ARBA00022840"/>
    </source>
</evidence>
<dbReference type="OrthoDB" id="9782422at2"/>
<keyword evidence="6" id="KW-1185">Reference proteome</keyword>
<dbReference type="InterPro" id="IPR029000">
    <property type="entry name" value="Cyclophilin-like_dom_sf"/>
</dbReference>
<comment type="caution">
    <text evidence="5">The sequence shown here is derived from an EMBL/GenBank/DDBJ whole genome shotgun (WGS) entry which is preliminary data.</text>
</comment>
<dbReference type="EMBL" id="QOVM01000002">
    <property type="protein sequence ID" value="RXG23336.1"/>
    <property type="molecule type" value="Genomic_DNA"/>
</dbReference>
<dbReference type="AlphaFoldDB" id="A0A4Q0PAM0"/>
<dbReference type="Proteomes" id="UP000289238">
    <property type="component" value="Unassembled WGS sequence"/>
</dbReference>
<proteinExistence type="predicted"/>